<evidence type="ECO:0000313" key="1">
    <source>
        <dbReference type="EMBL" id="MEX1670221.1"/>
    </source>
</evidence>
<dbReference type="Proteomes" id="UP001557485">
    <property type="component" value="Unassembled WGS sequence"/>
</dbReference>
<gene>
    <name evidence="1" type="ORF">AB4876_14975</name>
</gene>
<reference evidence="1 2" key="1">
    <citation type="journal article" date="2011" name="Int. J. Syst. Evol. Microbiol.">
        <title>Zhongshania antarctica gen. nov., sp. nov. and Zhongshania guokunii sp. nov., gammaproteobacteria respectively isolated from coastal attached (fast) ice and surface seawater of the Antarctic.</title>
        <authorList>
            <person name="Li H.J."/>
            <person name="Zhang X.Y."/>
            <person name="Chen C.X."/>
            <person name="Zhang Y.J."/>
            <person name="Gao Z.M."/>
            <person name="Yu Y."/>
            <person name="Chen X.L."/>
            <person name="Chen B."/>
            <person name="Zhang Y.Z."/>
        </authorList>
    </citation>
    <scope>NUCLEOTIDE SEQUENCE [LARGE SCALE GENOMIC DNA]</scope>
    <source>
        <strain evidence="1 2">ZS6-22T</strain>
    </source>
</reference>
<keyword evidence="2" id="KW-1185">Reference proteome</keyword>
<protein>
    <submittedName>
        <fullName evidence="1">Uncharacterized protein</fullName>
    </submittedName>
</protein>
<dbReference type="InterPro" id="IPR029047">
    <property type="entry name" value="HSP70_peptide-bd_sf"/>
</dbReference>
<sequence length="98" mass="10774">MRGSDGQPAVKVMIDKNKPVPASELMCFHTTRPNQPGLVVEVVQQKDAGLEEKSLCYFIFSLPEHSPERYPIDITLAYDLEGLVTATAGNPSTGEELR</sequence>
<dbReference type="Gene3D" id="2.60.34.10">
    <property type="entry name" value="Substrate Binding Domain Of DNAk, Chain A, domain 1"/>
    <property type="match status" value="1"/>
</dbReference>
<dbReference type="RefSeq" id="WP_368382567.1">
    <property type="nucleotide sequence ID" value="NZ_JBFRYA010000014.1"/>
</dbReference>
<accession>A0ABV3U8J5</accession>
<comment type="caution">
    <text evidence="1">The sequence shown here is derived from an EMBL/GenBank/DDBJ whole genome shotgun (WGS) entry which is preliminary data.</text>
</comment>
<evidence type="ECO:0000313" key="2">
    <source>
        <dbReference type="Proteomes" id="UP001557485"/>
    </source>
</evidence>
<dbReference type="SUPFAM" id="SSF100920">
    <property type="entry name" value="Heat shock protein 70kD (HSP70), peptide-binding domain"/>
    <property type="match status" value="1"/>
</dbReference>
<organism evidence="1 2">
    <name type="scientific">Zhongshania guokunii</name>
    <dbReference type="NCBI Taxonomy" id="641783"/>
    <lineage>
        <taxon>Bacteria</taxon>
        <taxon>Pseudomonadati</taxon>
        <taxon>Pseudomonadota</taxon>
        <taxon>Gammaproteobacteria</taxon>
        <taxon>Cellvibrionales</taxon>
        <taxon>Spongiibacteraceae</taxon>
        <taxon>Zhongshania</taxon>
    </lineage>
</organism>
<proteinExistence type="predicted"/>
<name>A0ABV3U8J5_9GAMM</name>
<dbReference type="EMBL" id="JBFRYA010000014">
    <property type="protein sequence ID" value="MEX1670221.1"/>
    <property type="molecule type" value="Genomic_DNA"/>
</dbReference>